<reference evidence="2 3" key="1">
    <citation type="journal article" date="2019" name="Int. J. Syst. Evol. Microbiol.">
        <title>Faecalibacillus intestinalis gen. nov., sp. nov. and Faecalibacillus faecis sp. nov., isolated from human faeces.</title>
        <authorList>
            <person name="Seo B."/>
            <person name="Jeon K."/>
            <person name="Baek I."/>
            <person name="Lee Y.M."/>
            <person name="Baek K."/>
            <person name="Ko G."/>
        </authorList>
    </citation>
    <scope>NUCLEOTIDE SEQUENCE [LARGE SCALE GENOMIC DNA]</scope>
    <source>
        <strain evidence="2 3">SNUG30099</strain>
    </source>
</reference>
<dbReference type="InterPro" id="IPR036890">
    <property type="entry name" value="HATPase_C_sf"/>
</dbReference>
<dbReference type="RefSeq" id="WP_107030651.1">
    <property type="nucleotide sequence ID" value="NZ_PYLQ01000031.1"/>
</dbReference>
<dbReference type="SUPFAM" id="SSF55874">
    <property type="entry name" value="ATPase domain of HSP90 chaperone/DNA topoisomerase II/histidine kinase"/>
    <property type="match status" value="1"/>
</dbReference>
<dbReference type="InterPro" id="IPR003594">
    <property type="entry name" value="HATPase_dom"/>
</dbReference>
<evidence type="ECO:0000313" key="2">
    <source>
        <dbReference type="EMBL" id="PST35674.1"/>
    </source>
</evidence>
<evidence type="ECO:0000313" key="3">
    <source>
        <dbReference type="Proteomes" id="UP000240974"/>
    </source>
</evidence>
<dbReference type="AlphaFoldDB" id="A0A2T3FK95"/>
<dbReference type="Proteomes" id="UP000240974">
    <property type="component" value="Unassembled WGS sequence"/>
</dbReference>
<dbReference type="Pfam" id="PF02518">
    <property type="entry name" value="HATPase_c"/>
    <property type="match status" value="1"/>
</dbReference>
<dbReference type="EMBL" id="PYLQ01000031">
    <property type="protein sequence ID" value="PST35674.1"/>
    <property type="molecule type" value="Genomic_DNA"/>
</dbReference>
<name>A0A2T3FK95_9FIRM</name>
<feature type="domain" description="Histidine kinase/HSP90-like ATPase" evidence="1">
    <location>
        <begin position="73"/>
        <end position="127"/>
    </location>
</feature>
<proteinExistence type="predicted"/>
<organism evidence="2 3">
    <name type="scientific">Faecalibacillus intestinalis</name>
    <dbReference type="NCBI Taxonomy" id="1982626"/>
    <lineage>
        <taxon>Bacteria</taxon>
        <taxon>Bacillati</taxon>
        <taxon>Bacillota</taxon>
        <taxon>Erysipelotrichia</taxon>
        <taxon>Erysipelotrichales</taxon>
        <taxon>Coprobacillaceae</taxon>
        <taxon>Faecalibacillus</taxon>
    </lineage>
</organism>
<dbReference type="Gene3D" id="3.30.565.10">
    <property type="entry name" value="Histidine kinase-like ATPase, C-terminal domain"/>
    <property type="match status" value="1"/>
</dbReference>
<evidence type="ECO:0000259" key="1">
    <source>
        <dbReference type="Pfam" id="PF02518"/>
    </source>
</evidence>
<gene>
    <name evidence="2" type="ORF">C7U54_13845</name>
</gene>
<sequence>MYKILIVEEGKRLESMSMKLLELIVLKKQYFKVYRISAKVFFQGIEDKVDLLMKENHIRFSTIIEPGELSIEPDLIKTVCLNLLDNARKAVGGNARISLKGHPVERGYQFIIEDNGCGMEKNELSKIKEA</sequence>
<keyword evidence="3" id="KW-1185">Reference proteome</keyword>
<protein>
    <recommendedName>
        <fullName evidence="1">Histidine kinase/HSP90-like ATPase domain-containing protein</fullName>
    </recommendedName>
</protein>
<comment type="caution">
    <text evidence="2">The sequence shown here is derived from an EMBL/GenBank/DDBJ whole genome shotgun (WGS) entry which is preliminary data.</text>
</comment>
<accession>A0A2T3FK95</accession>